<name>A0A2N1MCX0_9GLOM</name>
<reference evidence="1 2" key="1">
    <citation type="submission" date="2016-04" db="EMBL/GenBank/DDBJ databases">
        <title>Genome analyses suggest a sexual origin of heterokaryosis in a supposedly ancient asexual fungus.</title>
        <authorList>
            <person name="Ropars J."/>
            <person name="Sedzielewska K."/>
            <person name="Noel J."/>
            <person name="Charron P."/>
            <person name="Farinelli L."/>
            <person name="Marton T."/>
            <person name="Kruger M."/>
            <person name="Pelin A."/>
            <person name="Brachmann A."/>
            <person name="Corradi N."/>
        </authorList>
    </citation>
    <scope>NUCLEOTIDE SEQUENCE [LARGE SCALE GENOMIC DNA]</scope>
    <source>
        <strain evidence="1 2">C2</strain>
    </source>
</reference>
<organism evidence="1 2">
    <name type="scientific">Rhizophagus irregularis</name>
    <dbReference type="NCBI Taxonomy" id="588596"/>
    <lineage>
        <taxon>Eukaryota</taxon>
        <taxon>Fungi</taxon>
        <taxon>Fungi incertae sedis</taxon>
        <taxon>Mucoromycota</taxon>
        <taxon>Glomeromycotina</taxon>
        <taxon>Glomeromycetes</taxon>
        <taxon>Glomerales</taxon>
        <taxon>Glomeraceae</taxon>
        <taxon>Rhizophagus</taxon>
    </lineage>
</organism>
<comment type="caution">
    <text evidence="1">The sequence shown here is derived from an EMBL/GenBank/DDBJ whole genome shotgun (WGS) entry which is preliminary data.</text>
</comment>
<reference evidence="1 2" key="2">
    <citation type="submission" date="2017-10" db="EMBL/GenBank/DDBJ databases">
        <title>Extensive intraspecific genome diversity in a model arbuscular mycorrhizal fungus.</title>
        <authorList>
            <person name="Chen E.C.H."/>
            <person name="Morin E."/>
            <person name="Baudet D."/>
            <person name="Noel J."/>
            <person name="Ndikumana S."/>
            <person name="Charron P."/>
            <person name="St-Onge C."/>
            <person name="Giorgi J."/>
            <person name="Grigoriev I.V."/>
            <person name="Roux C."/>
            <person name="Martin F.M."/>
            <person name="Corradi N."/>
        </authorList>
    </citation>
    <scope>NUCLEOTIDE SEQUENCE [LARGE SCALE GENOMIC DNA]</scope>
    <source>
        <strain evidence="1 2">C2</strain>
    </source>
</reference>
<evidence type="ECO:0000313" key="2">
    <source>
        <dbReference type="Proteomes" id="UP000233469"/>
    </source>
</evidence>
<evidence type="ECO:0000313" key="1">
    <source>
        <dbReference type="EMBL" id="PKK59495.1"/>
    </source>
</evidence>
<dbReference type="Proteomes" id="UP000233469">
    <property type="component" value="Unassembled WGS sequence"/>
</dbReference>
<protein>
    <submittedName>
        <fullName evidence="1">Uncharacterized protein</fullName>
    </submittedName>
</protein>
<gene>
    <name evidence="1" type="ORF">RhiirC2_794760</name>
</gene>
<dbReference type="EMBL" id="LLXL01003021">
    <property type="protein sequence ID" value="PKK59495.1"/>
    <property type="molecule type" value="Genomic_DNA"/>
</dbReference>
<proteinExistence type="predicted"/>
<accession>A0A2N1MCX0</accession>
<sequence length="102" mass="11758">MFFSFSISFCRNEPPDVFPGLGSTVPDWSLGIGYNFGTRQLKDFGIVHTINGELYRPSLIFPIVSLKHQLQLMYNRKGFESSCRKWANRCNVPQYLNDIYDG</sequence>
<dbReference type="AlphaFoldDB" id="A0A2N1MCX0"/>